<organism evidence="2 3">
    <name type="scientific">Byssochlamys spectabilis</name>
    <name type="common">Paecilomyces variotii</name>
    <dbReference type="NCBI Taxonomy" id="264951"/>
    <lineage>
        <taxon>Eukaryota</taxon>
        <taxon>Fungi</taxon>
        <taxon>Dikarya</taxon>
        <taxon>Ascomycota</taxon>
        <taxon>Pezizomycotina</taxon>
        <taxon>Eurotiomycetes</taxon>
        <taxon>Eurotiomycetidae</taxon>
        <taxon>Eurotiales</taxon>
        <taxon>Thermoascaceae</taxon>
        <taxon>Paecilomyces</taxon>
    </lineage>
</organism>
<gene>
    <name evidence="2" type="ORF">C8Q69DRAFT_468190</name>
</gene>
<reference evidence="2 3" key="1">
    <citation type="journal article" date="2018" name="Front. Microbiol.">
        <title>Genomic and genetic insights into a cosmopolitan fungus, Paecilomyces variotii (Eurotiales).</title>
        <authorList>
            <person name="Urquhart A.S."/>
            <person name="Mondo S.J."/>
            <person name="Makela M.R."/>
            <person name="Hane J.K."/>
            <person name="Wiebenga A."/>
            <person name="He G."/>
            <person name="Mihaltcheva S."/>
            <person name="Pangilinan J."/>
            <person name="Lipzen A."/>
            <person name="Barry K."/>
            <person name="de Vries R.P."/>
            <person name="Grigoriev I.V."/>
            <person name="Idnurm A."/>
        </authorList>
    </citation>
    <scope>NUCLEOTIDE SEQUENCE [LARGE SCALE GENOMIC DNA]</scope>
    <source>
        <strain evidence="2 3">CBS 101075</strain>
    </source>
</reference>
<dbReference type="VEuPathDB" id="FungiDB:C8Q69DRAFT_468190"/>
<protein>
    <submittedName>
        <fullName evidence="2">Uncharacterized protein</fullName>
    </submittedName>
</protein>
<accession>A0A443HSV4</accession>
<name>A0A443HSV4_BYSSP</name>
<sequence>MLNAIDVPFDASKYAFRTNFDGLTITNNSFSDRLENAKTKYQDALKQFESVDKDARKEYKDSKDEGFTSDNFGTWVVQNYPQWSNEKSILEARGTELTQIAMAAFGPAYQEKHRKDQSAFNNAAYQAGHHPEIV</sequence>
<dbReference type="AlphaFoldDB" id="A0A443HSV4"/>
<dbReference type="Proteomes" id="UP000283841">
    <property type="component" value="Unassembled WGS sequence"/>
</dbReference>
<dbReference type="GeneID" id="39599953"/>
<evidence type="ECO:0000256" key="1">
    <source>
        <dbReference type="SAM" id="Coils"/>
    </source>
</evidence>
<feature type="coiled-coil region" evidence="1">
    <location>
        <begin position="27"/>
        <end position="54"/>
    </location>
</feature>
<proteinExistence type="predicted"/>
<dbReference type="EMBL" id="RCNU01000006">
    <property type="protein sequence ID" value="RWQ94898.1"/>
    <property type="molecule type" value="Genomic_DNA"/>
</dbReference>
<evidence type="ECO:0000313" key="3">
    <source>
        <dbReference type="Proteomes" id="UP000283841"/>
    </source>
</evidence>
<comment type="caution">
    <text evidence="2">The sequence shown here is derived from an EMBL/GenBank/DDBJ whole genome shotgun (WGS) entry which is preliminary data.</text>
</comment>
<evidence type="ECO:0000313" key="2">
    <source>
        <dbReference type="EMBL" id="RWQ94898.1"/>
    </source>
</evidence>
<keyword evidence="1" id="KW-0175">Coiled coil</keyword>
<keyword evidence="3" id="KW-1185">Reference proteome</keyword>
<dbReference type="RefSeq" id="XP_028484543.1">
    <property type="nucleotide sequence ID" value="XM_028630676.1"/>
</dbReference>